<dbReference type="Proteomes" id="UP001060085">
    <property type="component" value="Linkage Group LG04"/>
</dbReference>
<evidence type="ECO:0000313" key="2">
    <source>
        <dbReference type="Proteomes" id="UP001060085"/>
    </source>
</evidence>
<organism evidence="1 2">
    <name type="scientific">Catharanthus roseus</name>
    <name type="common">Madagascar periwinkle</name>
    <name type="synonym">Vinca rosea</name>
    <dbReference type="NCBI Taxonomy" id="4058"/>
    <lineage>
        <taxon>Eukaryota</taxon>
        <taxon>Viridiplantae</taxon>
        <taxon>Streptophyta</taxon>
        <taxon>Embryophyta</taxon>
        <taxon>Tracheophyta</taxon>
        <taxon>Spermatophyta</taxon>
        <taxon>Magnoliopsida</taxon>
        <taxon>eudicotyledons</taxon>
        <taxon>Gunneridae</taxon>
        <taxon>Pentapetalae</taxon>
        <taxon>asterids</taxon>
        <taxon>lamiids</taxon>
        <taxon>Gentianales</taxon>
        <taxon>Apocynaceae</taxon>
        <taxon>Rauvolfioideae</taxon>
        <taxon>Vinceae</taxon>
        <taxon>Catharanthinae</taxon>
        <taxon>Catharanthus</taxon>
    </lineage>
</organism>
<protein>
    <submittedName>
        <fullName evidence="1">Uncharacterized protein</fullName>
    </submittedName>
</protein>
<name>A0ACC0AZH7_CATRO</name>
<evidence type="ECO:0000313" key="1">
    <source>
        <dbReference type="EMBL" id="KAI5665745.1"/>
    </source>
</evidence>
<reference evidence="2" key="1">
    <citation type="journal article" date="2023" name="Nat. Plants">
        <title>Single-cell RNA sequencing provides a high-resolution roadmap for understanding the multicellular compartmentation of specialized metabolism.</title>
        <authorList>
            <person name="Sun S."/>
            <person name="Shen X."/>
            <person name="Li Y."/>
            <person name="Li Y."/>
            <person name="Wang S."/>
            <person name="Li R."/>
            <person name="Zhang H."/>
            <person name="Shen G."/>
            <person name="Guo B."/>
            <person name="Wei J."/>
            <person name="Xu J."/>
            <person name="St-Pierre B."/>
            <person name="Chen S."/>
            <person name="Sun C."/>
        </authorList>
    </citation>
    <scope>NUCLEOTIDE SEQUENCE [LARGE SCALE GENOMIC DNA]</scope>
</reference>
<comment type="caution">
    <text evidence="1">The sequence shown here is derived from an EMBL/GenBank/DDBJ whole genome shotgun (WGS) entry which is preliminary data.</text>
</comment>
<keyword evidence="2" id="KW-1185">Reference proteome</keyword>
<accession>A0ACC0AZH7</accession>
<dbReference type="EMBL" id="CM044704">
    <property type="protein sequence ID" value="KAI5665745.1"/>
    <property type="molecule type" value="Genomic_DNA"/>
</dbReference>
<gene>
    <name evidence="1" type="ORF">M9H77_15598</name>
</gene>
<sequence length="2028" mass="226713">MHLKQLLVLTTFYFHSVIVFASNLPSHSSPPESTAVSCGFSGNSTAPNGRLWIGDIVSQSSAILRLDGKSTKSRVTGKNTLIDSIPYETARISRHEFTYTFTQVKAGQKFIRLHFYPALYKGFKKSTAFFTVKAGPYTLLSNFSASLASAASGAKYVSKEFCLNIEENQELSISFSPSPRARGSDDIYAFVNGIEIVSMPAGLYFTGDGNLGPVVVGQKYRFYIDNSTALEMIQRLNIGGNSIPSEEDPRMFRAWDEDHSYLSGPGGVSIRRIIPISYSDAPSYSAPTKLYQTARSTANNLNTYNLTWKIPVDLGFRYLLRLHFCELEFGVIENGDREFSIVINNQVAEDNANIIKWGGRHGVAVYRDYVVPMDGDRMEGMRYLNITFQQKLVSSNKQTDAILSGLEIFKLSNPDNNLAGVSPIQFLDSSVSSAPESKKILFLGRHNAVATVVTIIITLLNITVYYLRRLSEANSGARNIGTSSSGSLCRQFSLDEIRSSTNNFNPEFLIGSGGYGKVYKGSIDGGATTVAIKRPKSESRQGENQFWTEIMMLSKLRHEHLVPLIGYCNEGKEMILVYEYMPRGTLADHLYKIGRRGIYNPPLSWEQRLKIAVGAARGLYFLHTSRHGVIHRDVKSSNILVDENWVAKISDFGLSKMGPVNESFTHISTNVKGTFGYLDPEYFLTRKLTRKSDVYAFGVVLFEVLSSRPAVDIRREEEQHSLAAWARYCIRKGKVDQVIDQNLIGQIKQGCLKVFVGIAGRCIHNHPHERPAMSDVVMSLELALALQQNPISTEQEEEEVMNVARSYSDQSDGVVSSDDLSINPSNGEMENNDTKQALATASKAKERDSLRNSRKDNNSNSVTVTRWWWGPFAFKPRSPSKTKASQLLPQEGLRQFSMQEIRKATNNFHNSLVVGFGGSDRVYKGLIDGAQRVVAIRRSSTSDSRLWMARDLKLKMDMGLSSKHTHVVSLIGYCDEEPDMALVYEYMANGTLHDHLYDPDRNPLPWKHRLQICIGAARGLSYLQSAVKQTILHCSLKSANIFLDENWVAKVSDFELSRRRGISGVQTIVRYNWGCLDSDYIRDDKLTEKSYIFSFGLVLFEVLCATKESTRWLDEDQVSLAQWIKSHLRNNLAGCIDPNLIGNISPECFVMFVEIASKCLLDKGTERPSMEEIVTITTAATPPYNPTDYIQLNCGSTSTENFNNRSWKPDSGSKFLPQNFVDISSTAEPSEGNPSVDRIPYMTARIFHSDFTYTFPVTPGPKFIRLYFYPATYSGLNKTESFFTVTANQYTLLRNFSAFLTVSAQKTASIVEEFIVNVGENQILNVTFSPSSKSYSFVNGIEIVSMPFDLYLKDKSQKSVDQQGVFDFNKNITAFQTMYRLNVGGGNVDANDDTGMFRKWLPDDAFLPGYKANSIYNNTIVIRYTTETPPYTAPEIVYYTARAMGQYADKFRLTWNFPVDSGFLYLFRLHFCEMQPNIVNDQNQRIFTILINNKTAEHGFDVFYHTNGNGIPIFRDYVIEVPHPSDGRRSKQDLWLVLFPNMESKPVFADAILNGLEIFKLNNSVGNLAAPNPELLEIPNSSPQTDLRGPGKTSSSRGKVYAIVGGVVGASFVVVLIIILLIFRRRRRLKDLEKSSSKSSWAPFSISSKSTKTNGSSSLPSDLCRNFLLQEIKSATADFNDSFIIGRGGFGNVYKGYIDNGATAVAIKRLNPSSSQGAHEFTTEIEMLSKLRHLHLVSLIGYCDEQGEMILVYEYMSNGTLRDHLYKTENSPLTWKQRLQIVIGAAKGLHYLHMGVKQNIIHRDVKSTNILLDEKLVAKVSDFGLSKIGPTGGIDSHVSTVVKGSFGYVDPEYYKKQQLTDKSDVYSFGVVLIEVLCARPVIIPNIPKEQVNLAEWARRNYKKGSIDEIIDPNLKNEIAHECLRSYAEIAFNCLKDRGIERPTMNDVVGSLEFALDLQQAAEKNGSLDNPSHYPLLFCGGEVTTTDDELFSGSGEYAAKSNSSATTTSGSDRLRSETVFSEIGNPIAR</sequence>
<proteinExistence type="predicted"/>